<keyword evidence="3" id="KW-1185">Reference proteome</keyword>
<evidence type="ECO:0000313" key="2">
    <source>
        <dbReference type="EMBL" id="KAH7094679.1"/>
    </source>
</evidence>
<protein>
    <submittedName>
        <fullName evidence="2">Uncharacterized protein</fullName>
    </submittedName>
</protein>
<gene>
    <name evidence="2" type="ORF">FB567DRAFT_9770</name>
</gene>
<feature type="compositionally biased region" description="Polar residues" evidence="1">
    <location>
        <begin position="1"/>
        <end position="21"/>
    </location>
</feature>
<name>A0A8K0REP8_9PLEO</name>
<feature type="compositionally biased region" description="Polar residues" evidence="1">
    <location>
        <begin position="215"/>
        <end position="236"/>
    </location>
</feature>
<proteinExistence type="predicted"/>
<comment type="caution">
    <text evidence="2">The sequence shown here is derived from an EMBL/GenBank/DDBJ whole genome shotgun (WGS) entry which is preliminary data.</text>
</comment>
<dbReference type="AlphaFoldDB" id="A0A8K0REP8"/>
<dbReference type="EMBL" id="JAGMVJ010000001">
    <property type="protein sequence ID" value="KAH7094679.1"/>
    <property type="molecule type" value="Genomic_DNA"/>
</dbReference>
<dbReference type="Proteomes" id="UP000813461">
    <property type="component" value="Unassembled WGS sequence"/>
</dbReference>
<organism evidence="2 3">
    <name type="scientific">Paraphoma chrysanthemicola</name>
    <dbReference type="NCBI Taxonomy" id="798071"/>
    <lineage>
        <taxon>Eukaryota</taxon>
        <taxon>Fungi</taxon>
        <taxon>Dikarya</taxon>
        <taxon>Ascomycota</taxon>
        <taxon>Pezizomycotina</taxon>
        <taxon>Dothideomycetes</taxon>
        <taxon>Pleosporomycetidae</taxon>
        <taxon>Pleosporales</taxon>
        <taxon>Pleosporineae</taxon>
        <taxon>Phaeosphaeriaceae</taxon>
        <taxon>Paraphoma</taxon>
    </lineage>
</organism>
<accession>A0A8K0REP8</accession>
<reference evidence="2" key="1">
    <citation type="journal article" date="2021" name="Nat. Commun.">
        <title>Genetic determinants of endophytism in the Arabidopsis root mycobiome.</title>
        <authorList>
            <person name="Mesny F."/>
            <person name="Miyauchi S."/>
            <person name="Thiergart T."/>
            <person name="Pickel B."/>
            <person name="Atanasova L."/>
            <person name="Karlsson M."/>
            <person name="Huettel B."/>
            <person name="Barry K.W."/>
            <person name="Haridas S."/>
            <person name="Chen C."/>
            <person name="Bauer D."/>
            <person name="Andreopoulos W."/>
            <person name="Pangilinan J."/>
            <person name="LaButti K."/>
            <person name="Riley R."/>
            <person name="Lipzen A."/>
            <person name="Clum A."/>
            <person name="Drula E."/>
            <person name="Henrissat B."/>
            <person name="Kohler A."/>
            <person name="Grigoriev I.V."/>
            <person name="Martin F.M."/>
            <person name="Hacquard S."/>
        </authorList>
    </citation>
    <scope>NUCLEOTIDE SEQUENCE</scope>
    <source>
        <strain evidence="2">MPI-SDFR-AT-0120</strain>
    </source>
</reference>
<evidence type="ECO:0000313" key="3">
    <source>
        <dbReference type="Proteomes" id="UP000813461"/>
    </source>
</evidence>
<sequence length="242" mass="26769">MKTSTPPLSVQNEPHQHSLNKPSFDRPEMASGSYFRFGAPFSVRVVLHWTSSPSVSKDGALEIDESMLLTASKHSDLYMAKHEWHATAVKRTSDTGPLPRFATARNLLCSFLAPHYRGTGAESCSARLLLTLLKTGLLPVALICFIRVWQHLRRLAAHLCTNTRPPPPPYEAPHSRSLTTNIRIKDPYQDFPVISPAGGSPALLVLSKRFVPQPETNAGSKRNMPSEQRSNHSPLVSTVFVL</sequence>
<evidence type="ECO:0000256" key="1">
    <source>
        <dbReference type="SAM" id="MobiDB-lite"/>
    </source>
</evidence>
<feature type="region of interest" description="Disordered" evidence="1">
    <location>
        <begin position="215"/>
        <end position="242"/>
    </location>
</feature>
<feature type="region of interest" description="Disordered" evidence="1">
    <location>
        <begin position="1"/>
        <end position="23"/>
    </location>
</feature>